<evidence type="ECO:0000259" key="1">
    <source>
        <dbReference type="PROSITE" id="PS51352"/>
    </source>
</evidence>
<dbReference type="GO" id="GO:0006950">
    <property type="term" value="P:response to stress"/>
    <property type="evidence" value="ECO:0007669"/>
    <property type="project" value="UniProtKB-ARBA"/>
</dbReference>
<dbReference type="Pfam" id="PF00578">
    <property type="entry name" value="AhpC-TSA"/>
    <property type="match status" value="1"/>
</dbReference>
<evidence type="ECO:0000313" key="2">
    <source>
        <dbReference type="EMBL" id="GGE14268.1"/>
    </source>
</evidence>
<reference evidence="2" key="1">
    <citation type="journal article" date="2014" name="Int. J. Syst. Evol. Microbiol.">
        <title>Complete genome sequence of Corynebacterium casei LMG S-19264T (=DSM 44701T), isolated from a smear-ripened cheese.</title>
        <authorList>
            <consortium name="US DOE Joint Genome Institute (JGI-PGF)"/>
            <person name="Walter F."/>
            <person name="Albersmeier A."/>
            <person name="Kalinowski J."/>
            <person name="Ruckert C."/>
        </authorList>
    </citation>
    <scope>NUCLEOTIDE SEQUENCE</scope>
    <source>
        <strain evidence="2">CGMCC 1.15966</strain>
    </source>
</reference>
<reference evidence="2" key="2">
    <citation type="submission" date="2020-09" db="EMBL/GenBank/DDBJ databases">
        <authorList>
            <person name="Sun Q."/>
            <person name="Zhou Y."/>
        </authorList>
    </citation>
    <scope>NUCLEOTIDE SEQUENCE</scope>
    <source>
        <strain evidence="2">CGMCC 1.15966</strain>
    </source>
</reference>
<dbReference type="RefSeq" id="WP_182498765.1">
    <property type="nucleotide sequence ID" value="NZ_BMKM01000002.1"/>
</dbReference>
<dbReference type="AlphaFoldDB" id="A0A8H9KUT7"/>
<dbReference type="SUPFAM" id="SSF48452">
    <property type="entry name" value="TPR-like"/>
    <property type="match status" value="1"/>
</dbReference>
<organism evidence="2 3">
    <name type="scientific">Sphingobacterium cellulitidis</name>
    <dbReference type="NCBI Taxonomy" id="1768011"/>
    <lineage>
        <taxon>Bacteria</taxon>
        <taxon>Pseudomonadati</taxon>
        <taxon>Bacteroidota</taxon>
        <taxon>Sphingobacteriia</taxon>
        <taxon>Sphingobacteriales</taxon>
        <taxon>Sphingobacteriaceae</taxon>
        <taxon>Sphingobacterium</taxon>
    </lineage>
</organism>
<feature type="domain" description="Thioredoxin" evidence="1">
    <location>
        <begin position="361"/>
        <end position="502"/>
    </location>
</feature>
<dbReference type="GO" id="GO:0016491">
    <property type="term" value="F:oxidoreductase activity"/>
    <property type="evidence" value="ECO:0007669"/>
    <property type="project" value="InterPro"/>
</dbReference>
<comment type="caution">
    <text evidence="2">The sequence shown here is derived from an EMBL/GenBank/DDBJ whole genome shotgun (WGS) entry which is preliminary data.</text>
</comment>
<dbReference type="CDD" id="cd02966">
    <property type="entry name" value="TlpA_like_family"/>
    <property type="match status" value="1"/>
</dbReference>
<dbReference type="InterPro" id="IPR000866">
    <property type="entry name" value="AhpC/TSA"/>
</dbReference>
<proteinExistence type="predicted"/>
<dbReference type="InterPro" id="IPR011990">
    <property type="entry name" value="TPR-like_helical_dom_sf"/>
</dbReference>
<dbReference type="InterPro" id="IPR050553">
    <property type="entry name" value="Thioredoxin_ResA/DsbE_sf"/>
</dbReference>
<dbReference type="PROSITE" id="PS51352">
    <property type="entry name" value="THIOREDOXIN_2"/>
    <property type="match status" value="1"/>
</dbReference>
<sequence length="502" mass="56687">MINNSLKILALFLLVLGHIPRVYSQSTEEFLLSAKEMAELRAAVMANPDSMDLNEEYLAGFANPEQAEKEYAKIIAKHPKSATLQIAIANKLGDFSPKRQQYLLKAAEIDPSNIENWENLATDAAFKGNKEDEINYIEQAMQASPDNLDLKVRYVFLFSHNPNEFSTKANAFIEQYPKSEQALLIFNIAGLELENNEEKIRLGEKMLTLFPDEESMVFLVAITRLVNTYLMEGQYDQAIEVATKYKDKGESDLGLGKNLKLAQDLKLYEEKMRAGKYAEAKEQIINLQYRTLNGNDLGSLLMLNKALALDANKETQAAYDSLIIIQSTKPSIAVQEAIFAYGKKLGKTETDVKGDVYQLAISNSKEALPFSIDSFDSEQKVTLDDLKGKVTLLTFWYPACGPCRGEMPHFENAIKGIDRNKFQYLGVNIYREQDHLVQPFIENTGFTFKPLGASKEIKKDYKIYAAPTNIIVDQEGRIVYSDFMVDSDNEQMLTLMLESLIK</sequence>
<dbReference type="InterPro" id="IPR013766">
    <property type="entry name" value="Thioredoxin_domain"/>
</dbReference>
<dbReference type="Proteomes" id="UP000614460">
    <property type="component" value="Unassembled WGS sequence"/>
</dbReference>
<dbReference type="Gene3D" id="3.40.30.10">
    <property type="entry name" value="Glutaredoxin"/>
    <property type="match status" value="1"/>
</dbReference>
<dbReference type="SUPFAM" id="SSF52833">
    <property type="entry name" value="Thioredoxin-like"/>
    <property type="match status" value="1"/>
</dbReference>
<keyword evidence="3" id="KW-1185">Reference proteome</keyword>
<dbReference type="PANTHER" id="PTHR42852">
    <property type="entry name" value="THIOL:DISULFIDE INTERCHANGE PROTEIN DSBE"/>
    <property type="match status" value="1"/>
</dbReference>
<dbReference type="GO" id="GO:0016209">
    <property type="term" value="F:antioxidant activity"/>
    <property type="evidence" value="ECO:0007669"/>
    <property type="project" value="InterPro"/>
</dbReference>
<gene>
    <name evidence="2" type="ORF">GCM10011516_10080</name>
</gene>
<protein>
    <recommendedName>
        <fullName evidence="1">Thioredoxin domain-containing protein</fullName>
    </recommendedName>
</protein>
<name>A0A8H9KUT7_9SPHI</name>
<dbReference type="InterPro" id="IPR036249">
    <property type="entry name" value="Thioredoxin-like_sf"/>
</dbReference>
<evidence type="ECO:0000313" key="3">
    <source>
        <dbReference type="Proteomes" id="UP000614460"/>
    </source>
</evidence>
<dbReference type="Gene3D" id="1.25.40.10">
    <property type="entry name" value="Tetratricopeptide repeat domain"/>
    <property type="match status" value="1"/>
</dbReference>
<dbReference type="EMBL" id="BMKM01000002">
    <property type="protein sequence ID" value="GGE14268.1"/>
    <property type="molecule type" value="Genomic_DNA"/>
</dbReference>
<dbReference type="PANTHER" id="PTHR42852:SF13">
    <property type="entry name" value="PROTEIN DIPZ"/>
    <property type="match status" value="1"/>
</dbReference>
<accession>A0A8H9KUT7</accession>